<accession>A0A9J5WPF7</accession>
<evidence type="ECO:0000313" key="2">
    <source>
        <dbReference type="Proteomes" id="UP000824120"/>
    </source>
</evidence>
<dbReference type="AlphaFoldDB" id="A0A9J5WPF7"/>
<dbReference type="Proteomes" id="UP000824120">
    <property type="component" value="Chromosome 11"/>
</dbReference>
<protein>
    <submittedName>
        <fullName evidence="1">Uncharacterized protein</fullName>
    </submittedName>
</protein>
<keyword evidence="2" id="KW-1185">Reference proteome</keyword>
<evidence type="ECO:0000313" key="1">
    <source>
        <dbReference type="EMBL" id="KAG5577079.1"/>
    </source>
</evidence>
<dbReference type="EMBL" id="JACXVP010000011">
    <property type="protein sequence ID" value="KAG5577079.1"/>
    <property type="molecule type" value="Genomic_DNA"/>
</dbReference>
<dbReference type="OrthoDB" id="1301749at2759"/>
<name>A0A9J5WPF7_SOLCO</name>
<reference evidence="1 2" key="1">
    <citation type="submission" date="2020-09" db="EMBL/GenBank/DDBJ databases">
        <title>De no assembly of potato wild relative species, Solanum commersonii.</title>
        <authorList>
            <person name="Cho K."/>
        </authorList>
    </citation>
    <scope>NUCLEOTIDE SEQUENCE [LARGE SCALE GENOMIC DNA]</scope>
    <source>
        <strain evidence="1">LZ3.2</strain>
        <tissue evidence="1">Leaf</tissue>
    </source>
</reference>
<proteinExistence type="predicted"/>
<gene>
    <name evidence="1" type="ORF">H5410_057213</name>
</gene>
<comment type="caution">
    <text evidence="1">The sequence shown here is derived from an EMBL/GenBank/DDBJ whole genome shotgun (WGS) entry which is preliminary data.</text>
</comment>
<organism evidence="1 2">
    <name type="scientific">Solanum commersonii</name>
    <name type="common">Commerson's wild potato</name>
    <name type="synonym">Commerson's nightshade</name>
    <dbReference type="NCBI Taxonomy" id="4109"/>
    <lineage>
        <taxon>Eukaryota</taxon>
        <taxon>Viridiplantae</taxon>
        <taxon>Streptophyta</taxon>
        <taxon>Embryophyta</taxon>
        <taxon>Tracheophyta</taxon>
        <taxon>Spermatophyta</taxon>
        <taxon>Magnoliopsida</taxon>
        <taxon>eudicotyledons</taxon>
        <taxon>Gunneridae</taxon>
        <taxon>Pentapetalae</taxon>
        <taxon>asterids</taxon>
        <taxon>lamiids</taxon>
        <taxon>Solanales</taxon>
        <taxon>Solanaceae</taxon>
        <taxon>Solanoideae</taxon>
        <taxon>Solaneae</taxon>
        <taxon>Solanum</taxon>
    </lineage>
</organism>
<sequence length="69" mass="8457">MTYIREEVEHNIWWQTRQRALYFVEGENAIEEELEVKDFVTTRNWDETKLLTKLSQKITDYILESIKPH</sequence>